<gene>
    <name evidence="1" type="ORF">BpHYR1_014966</name>
</gene>
<dbReference type="Proteomes" id="UP000276133">
    <property type="component" value="Unassembled WGS sequence"/>
</dbReference>
<keyword evidence="2" id="KW-1185">Reference proteome</keyword>
<comment type="caution">
    <text evidence="1">The sequence shown here is derived from an EMBL/GenBank/DDBJ whole genome shotgun (WGS) entry which is preliminary data.</text>
</comment>
<dbReference type="AlphaFoldDB" id="A0A3M7QT26"/>
<evidence type="ECO:0000313" key="1">
    <source>
        <dbReference type="EMBL" id="RNA14587.1"/>
    </source>
</evidence>
<protein>
    <submittedName>
        <fullName evidence="1">Uncharacterized protein</fullName>
    </submittedName>
</protein>
<sequence>MNLFIGTVVLLNGKIKLLNLVLKEKLCSIVSQILRSDFKQIFIFAENFIKYSNLKKTVKLNLKKNVSKKLNNYSNKIIILMSTDLGKKNIYAN</sequence>
<reference evidence="1 2" key="1">
    <citation type="journal article" date="2018" name="Sci. Rep.">
        <title>Genomic signatures of local adaptation to the degree of environmental predictability in rotifers.</title>
        <authorList>
            <person name="Franch-Gras L."/>
            <person name="Hahn C."/>
            <person name="Garcia-Roger E.M."/>
            <person name="Carmona M.J."/>
            <person name="Serra M."/>
            <person name="Gomez A."/>
        </authorList>
    </citation>
    <scope>NUCLEOTIDE SEQUENCE [LARGE SCALE GENOMIC DNA]</scope>
    <source>
        <strain evidence="1">HYR1</strain>
    </source>
</reference>
<evidence type="ECO:0000313" key="2">
    <source>
        <dbReference type="Proteomes" id="UP000276133"/>
    </source>
</evidence>
<accession>A0A3M7QT26</accession>
<name>A0A3M7QT26_BRAPC</name>
<dbReference type="EMBL" id="REGN01005156">
    <property type="protein sequence ID" value="RNA14587.1"/>
    <property type="molecule type" value="Genomic_DNA"/>
</dbReference>
<organism evidence="1 2">
    <name type="scientific">Brachionus plicatilis</name>
    <name type="common">Marine rotifer</name>
    <name type="synonym">Brachionus muelleri</name>
    <dbReference type="NCBI Taxonomy" id="10195"/>
    <lineage>
        <taxon>Eukaryota</taxon>
        <taxon>Metazoa</taxon>
        <taxon>Spiralia</taxon>
        <taxon>Gnathifera</taxon>
        <taxon>Rotifera</taxon>
        <taxon>Eurotatoria</taxon>
        <taxon>Monogononta</taxon>
        <taxon>Pseudotrocha</taxon>
        <taxon>Ploima</taxon>
        <taxon>Brachionidae</taxon>
        <taxon>Brachionus</taxon>
    </lineage>
</organism>
<proteinExistence type="predicted"/>